<comment type="function">
    <text evidence="5">An FAD-requiring monooxygenase active on some tetracycline antibiotic derivatives, which leads to their inactivation. Hydroxylates carbon 11a of tetracycline and some analogs.</text>
</comment>
<keyword evidence="1 5" id="KW-0285">Flavoprotein</keyword>
<organism evidence="7 8">
    <name type="scientific">Amycolatopsis acidicola</name>
    <dbReference type="NCBI Taxonomy" id="2596893"/>
    <lineage>
        <taxon>Bacteria</taxon>
        <taxon>Bacillati</taxon>
        <taxon>Actinomycetota</taxon>
        <taxon>Actinomycetes</taxon>
        <taxon>Pseudonocardiales</taxon>
        <taxon>Pseudonocardiaceae</taxon>
        <taxon>Amycolatopsis</taxon>
    </lineage>
</organism>
<dbReference type="EC" id="1.14.13.-" evidence="5"/>
<comment type="subcellular location">
    <subcellularLocation>
        <location evidence="5">Cytoplasm</location>
    </subcellularLocation>
</comment>
<keyword evidence="2 5" id="KW-0274">FAD</keyword>
<dbReference type="Pfam" id="PF01494">
    <property type="entry name" value="FAD_binding_3"/>
    <property type="match status" value="1"/>
</dbReference>
<proteinExistence type="inferred from homology"/>
<dbReference type="GO" id="GO:0071949">
    <property type="term" value="F:FAD binding"/>
    <property type="evidence" value="ECO:0007669"/>
    <property type="project" value="InterPro"/>
</dbReference>
<comment type="subunit">
    <text evidence="5">Monomer.</text>
</comment>
<dbReference type="GO" id="GO:0005737">
    <property type="term" value="C:cytoplasm"/>
    <property type="evidence" value="ECO:0007669"/>
    <property type="project" value="UniProtKB-SubCell"/>
</dbReference>
<keyword evidence="5" id="KW-0963">Cytoplasm</keyword>
<comment type="cofactor">
    <cofactor evidence="5">
        <name>FAD</name>
        <dbReference type="ChEBI" id="CHEBI:57692"/>
    </cofactor>
</comment>
<comment type="catalytic activity">
    <reaction evidence="5">
        <text>a tetracycline + NADPH + O2 + H(+) = an 11a-hydroxytetracycline + NADP(+) + H2O</text>
        <dbReference type="Rhea" id="RHEA:61444"/>
        <dbReference type="ChEBI" id="CHEBI:15377"/>
        <dbReference type="ChEBI" id="CHEBI:15378"/>
        <dbReference type="ChEBI" id="CHEBI:15379"/>
        <dbReference type="ChEBI" id="CHEBI:57783"/>
        <dbReference type="ChEBI" id="CHEBI:58349"/>
        <dbReference type="ChEBI" id="CHEBI:144644"/>
        <dbReference type="ChEBI" id="CHEBI:144645"/>
    </reaction>
</comment>
<dbReference type="GO" id="GO:0004497">
    <property type="term" value="F:monooxygenase activity"/>
    <property type="evidence" value="ECO:0007669"/>
    <property type="project" value="UniProtKB-UniRule"/>
</dbReference>
<dbReference type="Gene3D" id="3.50.50.60">
    <property type="entry name" value="FAD/NAD(P)-binding domain"/>
    <property type="match status" value="1"/>
</dbReference>
<evidence type="ECO:0000259" key="6">
    <source>
        <dbReference type="Pfam" id="PF01494"/>
    </source>
</evidence>
<comment type="similarity">
    <text evidence="5">Belongs to the aromatic-ring hydroxylase family. TetX subfamily.</text>
</comment>
<keyword evidence="5" id="KW-0547">Nucleotide-binding</keyword>
<gene>
    <name evidence="7" type="ORF">FPZ12_044275</name>
</gene>
<name>A0A5N0UML9_9PSEU</name>
<protein>
    <recommendedName>
        <fullName evidence="5">Flavin-dependent monooxygenase</fullName>
    </recommendedName>
    <alternativeName>
        <fullName evidence="5">TetX monooxygenase</fullName>
        <shortName evidence="5">TetX</shortName>
        <ecNumber evidence="5">1.14.13.-</ecNumber>
    </alternativeName>
</protein>
<keyword evidence="8" id="KW-1185">Reference proteome</keyword>
<dbReference type="Proteomes" id="UP000319769">
    <property type="component" value="Unassembled WGS sequence"/>
</dbReference>
<evidence type="ECO:0000313" key="7">
    <source>
        <dbReference type="EMBL" id="KAA9148920.1"/>
    </source>
</evidence>
<dbReference type="EMBL" id="VMNW02000157">
    <property type="protein sequence ID" value="KAA9148920.1"/>
    <property type="molecule type" value="Genomic_DNA"/>
</dbReference>
<evidence type="ECO:0000313" key="8">
    <source>
        <dbReference type="Proteomes" id="UP000319769"/>
    </source>
</evidence>
<sequence length="375" mass="39286">MNHYPIAIVGGGLGGLTLARVLQVNGVEAALFELEPDAEARTQGGMLDIHDDTGQPALRAAGLYDGFRTLVHEGGQAFRLVDSSGVVRFSQEDDGDGGRPEVDRGQLRQLLLDSLAPGTVHWGKKATGVRALGGGEHEVTFADGTVITTGLLIGADGAWSKIRSLVSAAKPSYTGISFVETDLREPDAGYAQAAALIGGGMFMSLGENKGFLAHRETDGSLHVYTAITASEDWLDIIDFTDTATAKKTVLAEFGSWHENLRALVGDAGGEIVPRRIYALPVGHSWARTPGVTLLGDAAHLMSPFAGEGANLAMFDGAELARAIVAHPGDTEAALAAYEAELFPRGENSAAESAANLESMFGDDGLDATLAFFQGH</sequence>
<dbReference type="InterPro" id="IPR002938">
    <property type="entry name" value="FAD-bd"/>
</dbReference>
<evidence type="ECO:0000256" key="3">
    <source>
        <dbReference type="ARBA" id="ARBA00023002"/>
    </source>
</evidence>
<dbReference type="HAMAP" id="MF_00845">
    <property type="entry name" value="TetX_monooxygenase"/>
    <property type="match status" value="1"/>
</dbReference>
<comment type="caution">
    <text evidence="7">The sequence shown here is derived from an EMBL/GenBank/DDBJ whole genome shotgun (WGS) entry which is preliminary data.</text>
</comment>
<evidence type="ECO:0000256" key="2">
    <source>
        <dbReference type="ARBA" id="ARBA00022827"/>
    </source>
</evidence>
<dbReference type="SUPFAM" id="SSF51905">
    <property type="entry name" value="FAD/NAD(P)-binding domain"/>
    <property type="match status" value="1"/>
</dbReference>
<reference evidence="7" key="1">
    <citation type="submission" date="2019-09" db="EMBL/GenBank/DDBJ databases">
        <authorList>
            <person name="Teo W.F.A."/>
            <person name="Duangmal K."/>
        </authorList>
    </citation>
    <scope>NUCLEOTIDE SEQUENCE [LARGE SCALE GENOMIC DNA]</scope>
    <source>
        <strain evidence="7">K81G1</strain>
    </source>
</reference>
<dbReference type="InterPro" id="IPR036188">
    <property type="entry name" value="FAD/NAD-bd_sf"/>
</dbReference>
<feature type="binding site" evidence="5">
    <location>
        <position position="104"/>
    </location>
    <ligand>
        <name>FAD</name>
        <dbReference type="ChEBI" id="CHEBI:57692"/>
    </ligand>
</feature>
<dbReference type="AlphaFoldDB" id="A0A5N0UML9"/>
<evidence type="ECO:0000256" key="5">
    <source>
        <dbReference type="HAMAP-Rule" id="MF_00845"/>
    </source>
</evidence>
<comment type="domain">
    <text evidence="5">Consists of an N-terminal FAD-binding domain with a Rossman fold and a C-terminal substrate-binding domain.</text>
</comment>
<accession>A0A5N0UML9</accession>
<dbReference type="PANTHER" id="PTHR46972">
    <property type="entry name" value="MONOOXYGENASE ASQM-RELATED"/>
    <property type="match status" value="1"/>
</dbReference>
<dbReference type="PRINTS" id="PR00420">
    <property type="entry name" value="RNGMNOXGNASE"/>
</dbReference>
<dbReference type="PANTHER" id="PTHR46972:SF1">
    <property type="entry name" value="FAD DEPENDENT OXIDOREDUCTASE DOMAIN-CONTAINING PROTEIN"/>
    <property type="match status" value="1"/>
</dbReference>
<dbReference type="InterPro" id="IPR043683">
    <property type="entry name" value="TetX_monooxygenase"/>
</dbReference>
<keyword evidence="3 5" id="KW-0560">Oxidoreductase</keyword>
<evidence type="ECO:0000256" key="1">
    <source>
        <dbReference type="ARBA" id="ARBA00022630"/>
    </source>
</evidence>
<dbReference type="GO" id="GO:0046677">
    <property type="term" value="P:response to antibiotic"/>
    <property type="evidence" value="ECO:0007669"/>
    <property type="project" value="InterPro"/>
</dbReference>
<feature type="binding site" evidence="5">
    <location>
        <position position="296"/>
    </location>
    <ligand>
        <name>FAD</name>
        <dbReference type="ChEBI" id="CHEBI:57692"/>
    </ligand>
</feature>
<feature type="binding site" evidence="5">
    <location>
        <position position="48"/>
    </location>
    <ligand>
        <name>FAD</name>
        <dbReference type="ChEBI" id="CHEBI:57692"/>
    </ligand>
</feature>
<keyword evidence="5" id="KW-0521">NADP</keyword>
<evidence type="ECO:0000256" key="4">
    <source>
        <dbReference type="ARBA" id="ARBA00023033"/>
    </source>
</evidence>
<keyword evidence="4 5" id="KW-0503">Monooxygenase</keyword>
<feature type="binding site" evidence="5">
    <location>
        <position position="41"/>
    </location>
    <ligand>
        <name>NADPH</name>
        <dbReference type="ChEBI" id="CHEBI:57783"/>
    </ligand>
</feature>
<dbReference type="OrthoDB" id="3217377at2"/>
<feature type="domain" description="FAD-binding" evidence="6">
    <location>
        <begin position="5"/>
        <end position="347"/>
    </location>
</feature>